<protein>
    <submittedName>
        <fullName evidence="2">Uncharacterized protein</fullName>
    </submittedName>
</protein>
<accession>A0A5M3MP00</accession>
<dbReference type="Proteomes" id="UP000053558">
    <property type="component" value="Unassembled WGS sequence"/>
</dbReference>
<dbReference type="EMBL" id="JH711579">
    <property type="protein sequence ID" value="EIW80746.1"/>
    <property type="molecule type" value="Genomic_DNA"/>
</dbReference>
<feature type="non-terminal residue" evidence="2">
    <location>
        <position position="96"/>
    </location>
</feature>
<comment type="caution">
    <text evidence="2">The sequence shown here is derived from an EMBL/GenBank/DDBJ whole genome shotgun (WGS) entry which is preliminary data.</text>
</comment>
<proteinExistence type="predicted"/>
<evidence type="ECO:0000313" key="3">
    <source>
        <dbReference type="Proteomes" id="UP000053558"/>
    </source>
</evidence>
<organism evidence="2 3">
    <name type="scientific">Coniophora puteana (strain RWD-64-598)</name>
    <name type="common">Brown rot fungus</name>
    <dbReference type="NCBI Taxonomy" id="741705"/>
    <lineage>
        <taxon>Eukaryota</taxon>
        <taxon>Fungi</taxon>
        <taxon>Dikarya</taxon>
        <taxon>Basidiomycota</taxon>
        <taxon>Agaricomycotina</taxon>
        <taxon>Agaricomycetes</taxon>
        <taxon>Agaricomycetidae</taxon>
        <taxon>Boletales</taxon>
        <taxon>Coniophorineae</taxon>
        <taxon>Coniophoraceae</taxon>
        <taxon>Coniophora</taxon>
    </lineage>
</organism>
<dbReference type="RefSeq" id="XP_007769617.1">
    <property type="nucleotide sequence ID" value="XM_007771427.1"/>
</dbReference>
<sequence length="96" mass="10710">MGNGFDREAGSRGRARQVRSQSLALHNAASRPLVHCFWEQEWLHFRIPEALSSTAPFATGDGEPSKEYIIRVYRPTSPLSFSLPPSPPVFTSSTHQ</sequence>
<feature type="region of interest" description="Disordered" evidence="1">
    <location>
        <begin position="1"/>
        <end position="21"/>
    </location>
</feature>
<feature type="compositionally biased region" description="Basic and acidic residues" evidence="1">
    <location>
        <begin position="1"/>
        <end position="11"/>
    </location>
</feature>
<evidence type="ECO:0000313" key="2">
    <source>
        <dbReference type="EMBL" id="EIW80746.1"/>
    </source>
</evidence>
<dbReference type="AlphaFoldDB" id="A0A5M3MP00"/>
<evidence type="ECO:0000256" key="1">
    <source>
        <dbReference type="SAM" id="MobiDB-lite"/>
    </source>
</evidence>
<gene>
    <name evidence="2" type="ORF">CONPUDRAFT_137783</name>
</gene>
<reference evidence="3" key="1">
    <citation type="journal article" date="2012" name="Science">
        <title>The Paleozoic origin of enzymatic lignin decomposition reconstructed from 31 fungal genomes.</title>
        <authorList>
            <person name="Floudas D."/>
            <person name="Binder M."/>
            <person name="Riley R."/>
            <person name="Barry K."/>
            <person name="Blanchette R.A."/>
            <person name="Henrissat B."/>
            <person name="Martinez A.T."/>
            <person name="Otillar R."/>
            <person name="Spatafora J.W."/>
            <person name="Yadav J.S."/>
            <person name="Aerts A."/>
            <person name="Benoit I."/>
            <person name="Boyd A."/>
            <person name="Carlson A."/>
            <person name="Copeland A."/>
            <person name="Coutinho P.M."/>
            <person name="de Vries R.P."/>
            <person name="Ferreira P."/>
            <person name="Findley K."/>
            <person name="Foster B."/>
            <person name="Gaskell J."/>
            <person name="Glotzer D."/>
            <person name="Gorecki P."/>
            <person name="Heitman J."/>
            <person name="Hesse C."/>
            <person name="Hori C."/>
            <person name="Igarashi K."/>
            <person name="Jurgens J.A."/>
            <person name="Kallen N."/>
            <person name="Kersten P."/>
            <person name="Kohler A."/>
            <person name="Kuees U."/>
            <person name="Kumar T.K.A."/>
            <person name="Kuo A."/>
            <person name="LaButti K."/>
            <person name="Larrondo L.F."/>
            <person name="Lindquist E."/>
            <person name="Ling A."/>
            <person name="Lombard V."/>
            <person name="Lucas S."/>
            <person name="Lundell T."/>
            <person name="Martin R."/>
            <person name="McLaughlin D.J."/>
            <person name="Morgenstern I."/>
            <person name="Morin E."/>
            <person name="Murat C."/>
            <person name="Nagy L.G."/>
            <person name="Nolan M."/>
            <person name="Ohm R.A."/>
            <person name="Patyshakuliyeva A."/>
            <person name="Rokas A."/>
            <person name="Ruiz-Duenas F.J."/>
            <person name="Sabat G."/>
            <person name="Salamov A."/>
            <person name="Samejima M."/>
            <person name="Schmutz J."/>
            <person name="Slot J.C."/>
            <person name="St John F."/>
            <person name="Stenlid J."/>
            <person name="Sun H."/>
            <person name="Sun S."/>
            <person name="Syed K."/>
            <person name="Tsang A."/>
            <person name="Wiebenga A."/>
            <person name="Young D."/>
            <person name="Pisabarro A."/>
            <person name="Eastwood D.C."/>
            <person name="Martin F."/>
            <person name="Cullen D."/>
            <person name="Grigoriev I.V."/>
            <person name="Hibbett D.S."/>
        </authorList>
    </citation>
    <scope>NUCLEOTIDE SEQUENCE [LARGE SCALE GENOMIC DNA]</scope>
    <source>
        <strain evidence="3">RWD-64-598 SS2</strain>
    </source>
</reference>
<name>A0A5M3MP00_CONPW</name>
<keyword evidence="3" id="KW-1185">Reference proteome</keyword>
<dbReference type="KEGG" id="cput:CONPUDRAFT_137783"/>
<dbReference type="GeneID" id="19201081"/>